<keyword evidence="2" id="KW-1185">Reference proteome</keyword>
<name>A0A6A6V2T3_9PLEO</name>
<sequence>MRCALHITTTHTHGDTLNDLHAATHLHTLDDLHAATHLHTYTHLFAHTFTLLFSHTRHSTLHTLTTTTRLLTLTLTYSLSLPITLTYSLSLPISLHDQETRTPSHPIPSHPSHRHLPATLSIQFISLPSLAAYHKQGAKRDPTLDDKGVSLIPHPSTPPCPVRIPCLVQTPPVSLTQLRAYLPPSC</sequence>
<dbReference type="AlphaFoldDB" id="A0A6A6V2T3"/>
<reference evidence="1" key="1">
    <citation type="journal article" date="2020" name="Stud. Mycol.">
        <title>101 Dothideomycetes genomes: a test case for predicting lifestyles and emergence of pathogens.</title>
        <authorList>
            <person name="Haridas S."/>
            <person name="Albert R."/>
            <person name="Binder M."/>
            <person name="Bloem J."/>
            <person name="Labutti K."/>
            <person name="Salamov A."/>
            <person name="Andreopoulos B."/>
            <person name="Baker S."/>
            <person name="Barry K."/>
            <person name="Bills G."/>
            <person name="Bluhm B."/>
            <person name="Cannon C."/>
            <person name="Castanera R."/>
            <person name="Culley D."/>
            <person name="Daum C."/>
            <person name="Ezra D."/>
            <person name="Gonzalez J."/>
            <person name="Henrissat B."/>
            <person name="Kuo A."/>
            <person name="Liang C."/>
            <person name="Lipzen A."/>
            <person name="Lutzoni F."/>
            <person name="Magnuson J."/>
            <person name="Mondo S."/>
            <person name="Nolan M."/>
            <person name="Ohm R."/>
            <person name="Pangilinan J."/>
            <person name="Park H.-J."/>
            <person name="Ramirez L."/>
            <person name="Alfaro M."/>
            <person name="Sun H."/>
            <person name="Tritt A."/>
            <person name="Yoshinaga Y."/>
            <person name="Zwiers L.-H."/>
            <person name="Turgeon B."/>
            <person name="Goodwin S."/>
            <person name="Spatafora J."/>
            <person name="Crous P."/>
            <person name="Grigoriev I."/>
        </authorList>
    </citation>
    <scope>NUCLEOTIDE SEQUENCE</scope>
    <source>
        <strain evidence="1">CBS 119925</strain>
    </source>
</reference>
<organism evidence="1 2">
    <name type="scientific">Sporormia fimetaria CBS 119925</name>
    <dbReference type="NCBI Taxonomy" id="1340428"/>
    <lineage>
        <taxon>Eukaryota</taxon>
        <taxon>Fungi</taxon>
        <taxon>Dikarya</taxon>
        <taxon>Ascomycota</taxon>
        <taxon>Pezizomycotina</taxon>
        <taxon>Dothideomycetes</taxon>
        <taxon>Pleosporomycetidae</taxon>
        <taxon>Pleosporales</taxon>
        <taxon>Sporormiaceae</taxon>
        <taxon>Sporormia</taxon>
    </lineage>
</organism>
<evidence type="ECO:0000313" key="2">
    <source>
        <dbReference type="Proteomes" id="UP000799440"/>
    </source>
</evidence>
<dbReference type="EMBL" id="MU006595">
    <property type="protein sequence ID" value="KAF2743601.1"/>
    <property type="molecule type" value="Genomic_DNA"/>
</dbReference>
<accession>A0A6A6V2T3</accession>
<protein>
    <submittedName>
        <fullName evidence="1">Uncharacterized protein</fullName>
    </submittedName>
</protein>
<proteinExistence type="predicted"/>
<dbReference type="Proteomes" id="UP000799440">
    <property type="component" value="Unassembled WGS sequence"/>
</dbReference>
<evidence type="ECO:0000313" key="1">
    <source>
        <dbReference type="EMBL" id="KAF2743601.1"/>
    </source>
</evidence>
<gene>
    <name evidence="1" type="ORF">M011DRAFT_213868</name>
</gene>